<feature type="region of interest" description="Disordered" evidence="1">
    <location>
        <begin position="83"/>
        <end position="169"/>
    </location>
</feature>
<protein>
    <recommendedName>
        <fullName evidence="7">Merozoite surface protein 3</fullName>
    </recommendedName>
</protein>
<evidence type="ECO:0000313" key="4">
    <source>
        <dbReference type="EMBL" id="SBT00141.1"/>
    </source>
</evidence>
<evidence type="ECO:0000256" key="2">
    <source>
        <dbReference type="SAM" id="SignalP"/>
    </source>
</evidence>
<dbReference type="EMBL" id="FLQV01001734">
    <property type="protein sequence ID" value="SBT00141.1"/>
    <property type="molecule type" value="Genomic_DNA"/>
</dbReference>
<gene>
    <name evidence="4" type="ORF">POVCU1_057850</name>
    <name evidence="3" type="ORF">POVCU2_0027390</name>
</gene>
<feature type="region of interest" description="Disordered" evidence="1">
    <location>
        <begin position="184"/>
        <end position="248"/>
    </location>
</feature>
<feature type="compositionally biased region" description="Acidic residues" evidence="1">
    <location>
        <begin position="283"/>
        <end position="348"/>
    </location>
</feature>
<feature type="compositionally biased region" description="Basic and acidic residues" evidence="1">
    <location>
        <begin position="184"/>
        <end position="224"/>
    </location>
</feature>
<feature type="compositionally biased region" description="Acidic residues" evidence="1">
    <location>
        <begin position="454"/>
        <end position="471"/>
    </location>
</feature>
<evidence type="ECO:0000256" key="1">
    <source>
        <dbReference type="SAM" id="MobiDB-lite"/>
    </source>
</evidence>
<feature type="compositionally biased region" description="Low complexity" evidence="1">
    <location>
        <begin position="225"/>
        <end position="236"/>
    </location>
</feature>
<feature type="compositionally biased region" description="Basic and acidic residues" evidence="1">
    <location>
        <begin position="427"/>
        <end position="453"/>
    </location>
</feature>
<feature type="region of interest" description="Disordered" evidence="1">
    <location>
        <begin position="260"/>
        <end position="490"/>
    </location>
</feature>
<feature type="signal peptide" evidence="2">
    <location>
        <begin position="1"/>
        <end position="23"/>
    </location>
</feature>
<dbReference type="InterPro" id="IPR010784">
    <property type="entry name" value="Merozoite_SPAM"/>
</dbReference>
<dbReference type="AlphaFoldDB" id="A0A1A8X699"/>
<sequence>MSPSLKFTFYILFLTLYIYIHSAKVINYVQDADTKIQKKRFLGKESSVKNASAQEGQQVTHTQNLSEDDVGLGITGHPSKVLQSANDISDCSRKEKANEFADERLSSSPNASSKLDMDKLQLKRVIDTQSKGSTQTNVPNSEEAILPNTYNTTQGVDTTDEVSSGGNGEPVLEKELQEKYSKTHVESLSWDKKKLSSNEQESIHSKEKSVKEENIPHMDSKKATESSTESAAESTTPRGEFKKLGSHAKGDISLHGIEAEVAIKEKQKQPSGVNRGTEKSEQMVDDADYADDDDEEGEDNEEDDYEEEEGEEGEEEEEEEEGEKGEEEEEEEEEEEDYDDGEEEDEEVEKVVEKTVGNTIGNAMHKKNVEINATEAVNIQVKKESPPQQHNGVPEKLAKTETQNTLQKGNASSGNIDDITNNGKTGEYGKGERVQDEDKKKEELVLEMDKEETYEGEEQDDDDEEASPEEEEHNKDLLNNPEASEALFRNYEQNNKFKKSAEDSLKSFISLIEEDTAIVDALADLTHDMINLFMYF</sequence>
<organism evidence="4 5">
    <name type="scientific">Plasmodium ovale curtisi</name>
    <dbReference type="NCBI Taxonomy" id="864141"/>
    <lineage>
        <taxon>Eukaryota</taxon>
        <taxon>Sar</taxon>
        <taxon>Alveolata</taxon>
        <taxon>Apicomplexa</taxon>
        <taxon>Aconoidasida</taxon>
        <taxon>Haemosporida</taxon>
        <taxon>Plasmodiidae</taxon>
        <taxon>Plasmodium</taxon>
        <taxon>Plasmodium (Plasmodium)</taxon>
    </lineage>
</organism>
<evidence type="ECO:0008006" key="7">
    <source>
        <dbReference type="Google" id="ProtNLM"/>
    </source>
</evidence>
<reference evidence="5 6" key="2">
    <citation type="submission" date="2016-05" db="EMBL/GenBank/DDBJ databases">
        <authorList>
            <person name="Naeem Raeece"/>
        </authorList>
    </citation>
    <scope>NUCLEOTIDE SEQUENCE [LARGE SCALE GENOMIC DNA]</scope>
</reference>
<proteinExistence type="predicted"/>
<evidence type="ECO:0000313" key="3">
    <source>
        <dbReference type="EMBL" id="SBS84683.1"/>
    </source>
</evidence>
<feature type="compositionally biased region" description="Basic and acidic residues" evidence="1">
    <location>
        <begin position="90"/>
        <end position="105"/>
    </location>
</feature>
<evidence type="ECO:0000313" key="6">
    <source>
        <dbReference type="Proteomes" id="UP000078560"/>
    </source>
</evidence>
<feature type="compositionally biased region" description="Basic and acidic residues" evidence="1">
    <location>
        <begin position="115"/>
        <end position="126"/>
    </location>
</feature>
<accession>A0A1A8X699</accession>
<dbReference type="VEuPathDB" id="PlasmoDB:PocGH01_10038200"/>
<feature type="chain" id="PRO_5015059814" description="Merozoite surface protein 3" evidence="2">
    <location>
        <begin position="24"/>
        <end position="536"/>
    </location>
</feature>
<feature type="compositionally biased region" description="Polar residues" evidence="1">
    <location>
        <begin position="127"/>
        <end position="140"/>
    </location>
</feature>
<dbReference type="Proteomes" id="UP000078560">
    <property type="component" value="Unassembled WGS sequence"/>
</dbReference>
<feature type="compositionally biased region" description="Basic and acidic residues" evidence="1">
    <location>
        <begin position="239"/>
        <end position="248"/>
    </location>
</feature>
<dbReference type="Proteomes" id="UP000078546">
    <property type="component" value="Unassembled WGS sequence"/>
</dbReference>
<feature type="compositionally biased region" description="Polar residues" evidence="1">
    <location>
        <begin position="400"/>
        <end position="424"/>
    </location>
</feature>
<evidence type="ECO:0000313" key="5">
    <source>
        <dbReference type="Proteomes" id="UP000078546"/>
    </source>
</evidence>
<dbReference type="Pfam" id="PF07133">
    <property type="entry name" value="Merozoite_SPAM"/>
    <property type="match status" value="1"/>
</dbReference>
<reference evidence="4" key="1">
    <citation type="submission" date="2016-05" db="EMBL/GenBank/DDBJ databases">
        <authorList>
            <person name="Lavstsen T."/>
            <person name="Jespersen J.S."/>
        </authorList>
    </citation>
    <scope>NUCLEOTIDE SEQUENCE [LARGE SCALE GENOMIC DNA]</scope>
</reference>
<keyword evidence="2" id="KW-0732">Signal</keyword>
<dbReference type="EMBL" id="FLQU01000375">
    <property type="protein sequence ID" value="SBS84683.1"/>
    <property type="molecule type" value="Genomic_DNA"/>
</dbReference>
<name>A0A1A8X699_PLAOA</name>
<feature type="compositionally biased region" description="Polar residues" evidence="1">
    <location>
        <begin position="148"/>
        <end position="164"/>
    </location>
</feature>